<gene>
    <name evidence="1" type="ORF">QG37_04108</name>
</gene>
<organism evidence="1 2">
    <name type="scientific">Candidozyma auris</name>
    <name type="common">Yeast</name>
    <name type="synonym">Candida auris</name>
    <dbReference type="NCBI Taxonomy" id="498019"/>
    <lineage>
        <taxon>Eukaryota</taxon>
        <taxon>Fungi</taxon>
        <taxon>Dikarya</taxon>
        <taxon>Ascomycota</taxon>
        <taxon>Saccharomycotina</taxon>
        <taxon>Pichiomycetes</taxon>
        <taxon>Metschnikowiaceae</taxon>
        <taxon>Candidozyma</taxon>
    </lineage>
</organism>
<dbReference type="EMBL" id="LGST01000027">
    <property type="protein sequence ID" value="KND99046.1"/>
    <property type="molecule type" value="Genomic_DNA"/>
</dbReference>
<dbReference type="Proteomes" id="UP000037122">
    <property type="component" value="Unassembled WGS sequence"/>
</dbReference>
<dbReference type="AlphaFoldDB" id="A0A0L0NXY7"/>
<name>A0A0L0NXY7_CANAR</name>
<protein>
    <submittedName>
        <fullName evidence="1">Uncharacterized protein</fullName>
    </submittedName>
</protein>
<reference evidence="2" key="1">
    <citation type="journal article" date="2015" name="BMC Genomics">
        <title>Draft genome of a commonly misdiagnosed multidrug resistant pathogen Candida auris.</title>
        <authorList>
            <person name="Chatterjee S."/>
            <person name="Alampalli S.V."/>
            <person name="Nageshan R.K."/>
            <person name="Chettiar S.T."/>
            <person name="Joshi S."/>
            <person name="Tatu U.S."/>
        </authorList>
    </citation>
    <scope>NUCLEOTIDE SEQUENCE [LARGE SCALE GENOMIC DNA]</scope>
    <source>
        <strain evidence="2">6684</strain>
    </source>
</reference>
<accession>A0A0L0NXY7</accession>
<dbReference type="VEuPathDB" id="FungiDB:QG37_04108"/>
<evidence type="ECO:0000313" key="1">
    <source>
        <dbReference type="EMBL" id="KND99046.1"/>
    </source>
</evidence>
<evidence type="ECO:0000313" key="2">
    <source>
        <dbReference type="Proteomes" id="UP000037122"/>
    </source>
</evidence>
<comment type="caution">
    <text evidence="1">The sequence shown here is derived from an EMBL/GenBank/DDBJ whole genome shotgun (WGS) entry which is preliminary data.</text>
</comment>
<sequence>MVLTYSLLVDDLDNSGQFGVVNQHNTAVLDVSPVGGFHGGRHDVFVEKVGEPKKPSSETLKFFFSILSP</sequence>
<proteinExistence type="predicted"/>